<protein>
    <submittedName>
        <fullName evidence="2">Uncharacterized protein</fullName>
    </submittedName>
</protein>
<name>A0A6J7WE46_9CAUD</name>
<organism evidence="2">
    <name type="scientific">uncultured Caudovirales phage</name>
    <dbReference type="NCBI Taxonomy" id="2100421"/>
    <lineage>
        <taxon>Viruses</taxon>
        <taxon>Duplodnaviria</taxon>
        <taxon>Heunggongvirae</taxon>
        <taxon>Uroviricota</taxon>
        <taxon>Caudoviricetes</taxon>
        <taxon>Peduoviridae</taxon>
        <taxon>Maltschvirus</taxon>
        <taxon>Maltschvirus maltsch</taxon>
    </lineage>
</organism>
<feature type="compositionally biased region" description="Acidic residues" evidence="1">
    <location>
        <begin position="54"/>
        <end position="69"/>
    </location>
</feature>
<dbReference type="EMBL" id="LR798213">
    <property type="protein sequence ID" value="CAB5187270.1"/>
    <property type="molecule type" value="Genomic_DNA"/>
</dbReference>
<proteinExistence type="predicted"/>
<sequence>MEDFNDIFREEEARLLAEGRADIAAETAAWNALTQTERDAITAEREARFAALDDAAEDDEGDDEDEDED</sequence>
<gene>
    <name evidence="2" type="ORF">UFOVP166_26</name>
</gene>
<evidence type="ECO:0000313" key="2">
    <source>
        <dbReference type="EMBL" id="CAB5187270.1"/>
    </source>
</evidence>
<reference evidence="2" key="1">
    <citation type="submission" date="2020-05" db="EMBL/GenBank/DDBJ databases">
        <authorList>
            <person name="Chiriac C."/>
            <person name="Salcher M."/>
            <person name="Ghai R."/>
            <person name="Kavagutti S V."/>
        </authorList>
    </citation>
    <scope>NUCLEOTIDE SEQUENCE</scope>
</reference>
<feature type="region of interest" description="Disordered" evidence="1">
    <location>
        <begin position="50"/>
        <end position="69"/>
    </location>
</feature>
<accession>A0A6J7WE46</accession>
<evidence type="ECO:0000256" key="1">
    <source>
        <dbReference type="SAM" id="MobiDB-lite"/>
    </source>
</evidence>